<keyword evidence="1" id="KW-0805">Transcription regulation</keyword>
<dbReference type="EMBL" id="CZBI01000004">
    <property type="protein sequence ID" value="CUQ17894.1"/>
    <property type="molecule type" value="Genomic_DNA"/>
</dbReference>
<gene>
    <name evidence="5" type="ORF">ERS852557_02888</name>
</gene>
<evidence type="ECO:0000256" key="1">
    <source>
        <dbReference type="ARBA" id="ARBA00023015"/>
    </source>
</evidence>
<dbReference type="InterPro" id="IPR050204">
    <property type="entry name" value="AraC_XylS_family_regulators"/>
</dbReference>
<dbReference type="PANTHER" id="PTHR46796">
    <property type="entry name" value="HTH-TYPE TRANSCRIPTIONAL ACTIVATOR RHAS-RELATED"/>
    <property type="match status" value="1"/>
</dbReference>
<dbReference type="GO" id="GO:0043565">
    <property type="term" value="F:sequence-specific DNA binding"/>
    <property type="evidence" value="ECO:0007669"/>
    <property type="project" value="InterPro"/>
</dbReference>
<dbReference type="SMART" id="SM00342">
    <property type="entry name" value="HTH_ARAC"/>
    <property type="match status" value="1"/>
</dbReference>
<proteinExistence type="predicted"/>
<evidence type="ECO:0000256" key="2">
    <source>
        <dbReference type="ARBA" id="ARBA00023125"/>
    </source>
</evidence>
<dbReference type="PANTHER" id="PTHR46796:SF13">
    <property type="entry name" value="HTH-TYPE TRANSCRIPTIONAL ACTIVATOR RHAS"/>
    <property type="match status" value="1"/>
</dbReference>
<keyword evidence="2" id="KW-0238">DNA-binding</keyword>
<dbReference type="GO" id="GO:0003700">
    <property type="term" value="F:DNA-binding transcription factor activity"/>
    <property type="evidence" value="ECO:0007669"/>
    <property type="project" value="InterPro"/>
</dbReference>
<evidence type="ECO:0000256" key="3">
    <source>
        <dbReference type="ARBA" id="ARBA00023163"/>
    </source>
</evidence>
<keyword evidence="3" id="KW-0804">Transcription</keyword>
<reference evidence="5 6" key="1">
    <citation type="submission" date="2015-09" db="EMBL/GenBank/DDBJ databases">
        <authorList>
            <consortium name="Pathogen Informatics"/>
        </authorList>
    </citation>
    <scope>NUCLEOTIDE SEQUENCE [LARGE SCALE GENOMIC DNA]</scope>
    <source>
        <strain evidence="5 6">2789STDY5834945</strain>
    </source>
</reference>
<dbReference type="InterPro" id="IPR046532">
    <property type="entry name" value="DUF6597"/>
</dbReference>
<evidence type="ECO:0000313" key="5">
    <source>
        <dbReference type="EMBL" id="CUQ17894.1"/>
    </source>
</evidence>
<dbReference type="RefSeq" id="WP_055219619.1">
    <property type="nucleotide sequence ID" value="NZ_CZBI01000004.1"/>
</dbReference>
<dbReference type="AlphaFoldDB" id="A0A174U5N4"/>
<dbReference type="Pfam" id="PF12833">
    <property type="entry name" value="HTH_18"/>
    <property type="match status" value="1"/>
</dbReference>
<feature type="domain" description="HTH araC/xylS-type" evidence="4">
    <location>
        <begin position="153"/>
        <end position="255"/>
    </location>
</feature>
<organism evidence="5 6">
    <name type="scientific">Bacteroides thetaiotaomicron</name>
    <dbReference type="NCBI Taxonomy" id="818"/>
    <lineage>
        <taxon>Bacteria</taxon>
        <taxon>Pseudomonadati</taxon>
        <taxon>Bacteroidota</taxon>
        <taxon>Bacteroidia</taxon>
        <taxon>Bacteroidales</taxon>
        <taxon>Bacteroidaceae</taxon>
        <taxon>Bacteroides</taxon>
    </lineage>
</organism>
<protein>
    <submittedName>
        <fullName evidence="5">AraC family transcriptional regulator</fullName>
    </submittedName>
</protein>
<dbReference type="InterPro" id="IPR018060">
    <property type="entry name" value="HTH_AraC"/>
</dbReference>
<dbReference type="Proteomes" id="UP000095541">
    <property type="component" value="Unassembled WGS sequence"/>
</dbReference>
<dbReference type="Gene3D" id="1.10.10.60">
    <property type="entry name" value="Homeodomain-like"/>
    <property type="match status" value="1"/>
</dbReference>
<accession>A0A174U5N4</accession>
<evidence type="ECO:0000313" key="6">
    <source>
        <dbReference type="Proteomes" id="UP000095541"/>
    </source>
</evidence>
<name>A0A174U5N4_BACT4</name>
<dbReference type="PROSITE" id="PS01124">
    <property type="entry name" value="HTH_ARAC_FAMILY_2"/>
    <property type="match status" value="1"/>
</dbReference>
<dbReference type="Pfam" id="PF20240">
    <property type="entry name" value="DUF6597"/>
    <property type="match status" value="1"/>
</dbReference>
<sequence length="267" mass="30929">MYKEYLPCHILAPYVDRYWEFKGQTEQGMQIKLSTDGCTDFMFILENTVNHGIIMQPYHSYFIGPMDICSALITLPGTINTFGVRFRPCGLSRFMKISLSELTNIRLSVNDLDTIFSDSFAERLFEEQSIQCKINLIERYLKEHLYKSSHTMDTQIAYAVNQINAHEGKISISHLMNEVNLCQRHFERKFKLHTGFTPQKYNSIVKFKNAIRILRNESFDNLLSVAVKAGYYDASHLSREMKKLSGSTPNFFLSLPPDNETTIIYTK</sequence>
<evidence type="ECO:0000259" key="4">
    <source>
        <dbReference type="PROSITE" id="PS01124"/>
    </source>
</evidence>